<dbReference type="OrthoDB" id="1451181at2"/>
<dbReference type="EMBL" id="VFWZ01000005">
    <property type="protein sequence ID" value="TPN84691.1"/>
    <property type="molecule type" value="Genomic_DNA"/>
</dbReference>
<protein>
    <submittedName>
        <fullName evidence="1">Uncharacterized protein</fullName>
    </submittedName>
</protein>
<reference evidence="1 2" key="1">
    <citation type="submission" date="2019-06" db="EMBL/GenBank/DDBJ databases">
        <authorList>
            <person name="Meng X."/>
        </authorList>
    </citation>
    <scope>NUCLEOTIDE SEQUENCE [LARGE SCALE GENOMIC DNA]</scope>
    <source>
        <strain evidence="1 2">M625</strain>
    </source>
</reference>
<comment type="caution">
    <text evidence="1">The sequence shown here is derived from an EMBL/GenBank/DDBJ whole genome shotgun (WGS) entry which is preliminary data.</text>
</comment>
<name>A0A504JE78_9FLAO</name>
<dbReference type="RefSeq" id="WP_140595026.1">
    <property type="nucleotide sequence ID" value="NZ_VFWZ01000005.1"/>
</dbReference>
<evidence type="ECO:0000313" key="2">
    <source>
        <dbReference type="Proteomes" id="UP000315540"/>
    </source>
</evidence>
<organism evidence="1 2">
    <name type="scientific">Aquimarina algicola</name>
    <dbReference type="NCBI Taxonomy" id="2589995"/>
    <lineage>
        <taxon>Bacteria</taxon>
        <taxon>Pseudomonadati</taxon>
        <taxon>Bacteroidota</taxon>
        <taxon>Flavobacteriia</taxon>
        <taxon>Flavobacteriales</taxon>
        <taxon>Flavobacteriaceae</taxon>
        <taxon>Aquimarina</taxon>
    </lineage>
</organism>
<gene>
    <name evidence="1" type="ORF">FHK87_17340</name>
</gene>
<accession>A0A504JE78</accession>
<keyword evidence="2" id="KW-1185">Reference proteome</keyword>
<dbReference type="AlphaFoldDB" id="A0A504JE78"/>
<proteinExistence type="predicted"/>
<dbReference type="Proteomes" id="UP000315540">
    <property type="component" value="Unassembled WGS sequence"/>
</dbReference>
<sequence>MIKNIYILFIFIFISQFYEECYSQTTISTIVDIEKVIELKANDKEQQEMLINFKNKYKADKRISVEEFQNHYELIVSHEGKSGYTGGAEGYTMDKKTGKIEMIWHESPMKLPEKKIRKIHL</sequence>
<evidence type="ECO:0000313" key="1">
    <source>
        <dbReference type="EMBL" id="TPN84691.1"/>
    </source>
</evidence>